<dbReference type="Gene3D" id="1.10.3210.10">
    <property type="entry name" value="Hypothetical protein af1432"/>
    <property type="match status" value="1"/>
</dbReference>
<dbReference type="OrthoDB" id="430679at2759"/>
<evidence type="ECO:0000256" key="9">
    <source>
        <dbReference type="ARBA" id="ARBA00041464"/>
    </source>
</evidence>
<evidence type="ECO:0000259" key="12">
    <source>
        <dbReference type="PROSITE" id="PS51831"/>
    </source>
</evidence>
<protein>
    <recommendedName>
        <fullName evidence="8">Guanosine-3',5'-bis(diphosphate) 3'-pyrophosphohydrolase MESH1</fullName>
        <ecNumber evidence="5">3.1.7.2</ecNumber>
    </recommendedName>
    <alternativeName>
        <fullName evidence="9">Metazoan SpoT homolog 1</fullName>
    </alternativeName>
    <alternativeName>
        <fullName evidence="10">Penta-phosphate guanosine-3'-pyrophosphohydrolase</fullName>
    </alternativeName>
</protein>
<dbReference type="InterPro" id="IPR006674">
    <property type="entry name" value="HD_domain"/>
</dbReference>
<dbReference type="FunCoup" id="A0A6J0BSG6">
    <property type="interactions" value="371"/>
</dbReference>
<comment type="catalytic activity">
    <reaction evidence="11">
        <text>guanosine 3',5'-bis(diphosphate) + H2O = GDP + diphosphate + H(+)</text>
        <dbReference type="Rhea" id="RHEA:14253"/>
        <dbReference type="ChEBI" id="CHEBI:15377"/>
        <dbReference type="ChEBI" id="CHEBI:15378"/>
        <dbReference type="ChEBI" id="CHEBI:33019"/>
        <dbReference type="ChEBI" id="CHEBI:58189"/>
        <dbReference type="ChEBI" id="CHEBI:77828"/>
        <dbReference type="EC" id="3.1.7.2"/>
    </reaction>
</comment>
<dbReference type="InterPro" id="IPR052194">
    <property type="entry name" value="MESH1"/>
</dbReference>
<reference evidence="14" key="1">
    <citation type="submission" date="2025-08" db="UniProtKB">
        <authorList>
            <consortium name="RefSeq"/>
        </authorList>
    </citation>
    <scope>IDENTIFICATION</scope>
    <source>
        <tissue evidence="14">Thorax and Abdomen</tissue>
    </source>
</reference>
<dbReference type="PROSITE" id="PS51831">
    <property type="entry name" value="HD"/>
    <property type="match status" value="1"/>
</dbReference>
<evidence type="ECO:0000256" key="2">
    <source>
        <dbReference type="ARBA" id="ARBA00022723"/>
    </source>
</evidence>
<dbReference type="InParanoid" id="A0A6J0BSG6"/>
<dbReference type="PANTHER" id="PTHR46246">
    <property type="entry name" value="GUANOSINE-3',5'-BIS(DIPHOSPHATE) 3'-PYROPHOSPHOHYDROLASE MESH1"/>
    <property type="match status" value="1"/>
</dbReference>
<keyword evidence="13" id="KW-1185">Reference proteome</keyword>
<evidence type="ECO:0000256" key="10">
    <source>
        <dbReference type="ARBA" id="ARBA00041770"/>
    </source>
</evidence>
<comment type="cofactor">
    <cofactor evidence="1">
        <name>Mn(2+)</name>
        <dbReference type="ChEBI" id="CHEBI:29035"/>
    </cofactor>
</comment>
<dbReference type="RefSeq" id="XP_015517736.1">
    <property type="nucleotide sequence ID" value="XM_015662250.2"/>
</dbReference>
<feature type="domain" description="HD" evidence="12">
    <location>
        <begin position="91"/>
        <end position="186"/>
    </location>
</feature>
<keyword evidence="4" id="KW-0464">Manganese</keyword>
<gene>
    <name evidence="14" type="primary">LOC107222750</name>
</gene>
<comment type="similarity">
    <text evidence="7">Belongs to the MESH1 family.</text>
</comment>
<comment type="function">
    <text evidence="6">ppGpp hydrolyzing enzyme involved in starvation response.</text>
</comment>
<dbReference type="Pfam" id="PF13328">
    <property type="entry name" value="HD_4"/>
    <property type="match status" value="1"/>
</dbReference>
<proteinExistence type="inferred from homology"/>
<dbReference type="EC" id="3.1.7.2" evidence="5"/>
<dbReference type="SUPFAM" id="SSF109604">
    <property type="entry name" value="HD-domain/PDEase-like"/>
    <property type="match status" value="1"/>
</dbReference>
<evidence type="ECO:0000313" key="14">
    <source>
        <dbReference type="RefSeq" id="XP_015517736.1"/>
    </source>
</evidence>
<dbReference type="FunFam" id="1.10.3210.10:FF:000012">
    <property type="entry name" value="HD domain containing 3"/>
    <property type="match status" value="1"/>
</dbReference>
<dbReference type="GeneID" id="107222750"/>
<dbReference type="SMART" id="SM00471">
    <property type="entry name" value="HDc"/>
    <property type="match status" value="1"/>
</dbReference>
<dbReference type="InterPro" id="IPR003607">
    <property type="entry name" value="HD/PDEase_dom"/>
</dbReference>
<name>A0A6J0BSG6_NEOLC</name>
<dbReference type="CTD" id="43456"/>
<keyword evidence="3" id="KW-0378">Hydrolase</keyword>
<evidence type="ECO:0000256" key="11">
    <source>
        <dbReference type="ARBA" id="ARBA00047968"/>
    </source>
</evidence>
<evidence type="ECO:0000256" key="7">
    <source>
        <dbReference type="ARBA" id="ARBA00038354"/>
    </source>
</evidence>
<dbReference type="PANTHER" id="PTHR46246:SF1">
    <property type="entry name" value="GUANOSINE-3',5'-BIS(DIPHOSPHATE) 3'-PYROPHOSPHOHYDROLASE MESH1"/>
    <property type="match status" value="1"/>
</dbReference>
<keyword evidence="2" id="KW-0479">Metal-binding</keyword>
<dbReference type="GO" id="GO:0046872">
    <property type="term" value="F:metal ion binding"/>
    <property type="evidence" value="ECO:0007669"/>
    <property type="project" value="UniProtKB-KW"/>
</dbReference>
<evidence type="ECO:0000313" key="13">
    <source>
        <dbReference type="Proteomes" id="UP000829291"/>
    </source>
</evidence>
<evidence type="ECO:0000256" key="5">
    <source>
        <dbReference type="ARBA" id="ARBA00024387"/>
    </source>
</evidence>
<dbReference type="AlphaFoldDB" id="A0A6J0BSG6"/>
<evidence type="ECO:0000256" key="6">
    <source>
        <dbReference type="ARBA" id="ARBA00037781"/>
    </source>
</evidence>
<evidence type="ECO:0000256" key="1">
    <source>
        <dbReference type="ARBA" id="ARBA00001936"/>
    </source>
</evidence>
<dbReference type="KEGG" id="nlo:107222750"/>
<accession>A0A6J0BSG6</accession>
<sequence>MNFRVDKGSFLNRYADKELAADAEEECKKSEDSCNADRDTINDPLVIPGECGSCLKPTTKEELLSMVLKCANFAAEKHSNQRRKDAAETPYINHPLGVANILANEGSVYDPIVILAALLHDTVEDTETSFEEIEKEFGETVRKVVAEVTDDKSLPKAERKRLQIENATSRSDRAKLVTLADKIYNLRDIQKSPPLGWSDIRVREYFQWAKKVVDNCRGTNSALENTLDSIFAKQCKETRKNCNCIKRLSPVCDESYLCI</sequence>
<evidence type="ECO:0000256" key="8">
    <source>
        <dbReference type="ARBA" id="ARBA00040793"/>
    </source>
</evidence>
<dbReference type="CDD" id="cd00077">
    <property type="entry name" value="HDc"/>
    <property type="match status" value="1"/>
</dbReference>
<dbReference type="Proteomes" id="UP000829291">
    <property type="component" value="Chromosome 1"/>
</dbReference>
<dbReference type="GO" id="GO:0008893">
    <property type="term" value="F:guanosine-3',5'-bis(diphosphate) 3'-diphosphatase activity"/>
    <property type="evidence" value="ECO:0007669"/>
    <property type="project" value="UniProtKB-EC"/>
</dbReference>
<evidence type="ECO:0000256" key="3">
    <source>
        <dbReference type="ARBA" id="ARBA00022801"/>
    </source>
</evidence>
<organism evidence="14">
    <name type="scientific">Neodiprion lecontei</name>
    <name type="common">Redheaded pine sawfly</name>
    <dbReference type="NCBI Taxonomy" id="441921"/>
    <lineage>
        <taxon>Eukaryota</taxon>
        <taxon>Metazoa</taxon>
        <taxon>Ecdysozoa</taxon>
        <taxon>Arthropoda</taxon>
        <taxon>Hexapoda</taxon>
        <taxon>Insecta</taxon>
        <taxon>Pterygota</taxon>
        <taxon>Neoptera</taxon>
        <taxon>Endopterygota</taxon>
        <taxon>Hymenoptera</taxon>
        <taxon>Tenthredinoidea</taxon>
        <taxon>Diprionidae</taxon>
        <taxon>Diprioninae</taxon>
        <taxon>Neodiprion</taxon>
    </lineage>
</organism>
<evidence type="ECO:0000256" key="4">
    <source>
        <dbReference type="ARBA" id="ARBA00023211"/>
    </source>
</evidence>